<feature type="region of interest" description="Disordered" evidence="1">
    <location>
        <begin position="1"/>
        <end position="70"/>
    </location>
</feature>
<keyword evidence="3" id="KW-1185">Reference proteome</keyword>
<evidence type="ECO:0000313" key="3">
    <source>
        <dbReference type="Proteomes" id="UP000291144"/>
    </source>
</evidence>
<comment type="caution">
    <text evidence="2">The sequence shown here is derived from an EMBL/GenBank/DDBJ whole genome shotgun (WGS) entry which is preliminary data.</text>
</comment>
<reference evidence="2 3" key="1">
    <citation type="submission" date="2019-02" db="EMBL/GenBank/DDBJ databases">
        <title>Kribbella capetownensis sp. nov. and Kribbella speibonae sp. nov., isolated from soil.</title>
        <authorList>
            <person name="Curtis S.M."/>
            <person name="Norton I."/>
            <person name="Everest G.J."/>
            <person name="Meyers P.R."/>
        </authorList>
    </citation>
    <scope>NUCLEOTIDE SEQUENCE [LARGE SCALE GENOMIC DNA]</scope>
    <source>
        <strain evidence="2 3">NRRL B-24813</strain>
    </source>
</reference>
<feature type="compositionally biased region" description="Polar residues" evidence="1">
    <location>
        <begin position="1"/>
        <end position="14"/>
    </location>
</feature>
<feature type="compositionally biased region" description="Low complexity" evidence="1">
    <location>
        <begin position="58"/>
        <end position="70"/>
    </location>
</feature>
<dbReference type="AlphaFoldDB" id="A0A4R0KBS4"/>
<gene>
    <name evidence="2" type="ORF">E0H73_30835</name>
</gene>
<accession>A0A4R0KBS4</accession>
<dbReference type="RefSeq" id="WP_131362120.1">
    <property type="nucleotide sequence ID" value="NZ_SJKB01000010.1"/>
</dbReference>
<sequence length="164" mass="17263">MTSTTNQSIGQSASEEADRVRGTAADAARDVVGTAKEQVSGVASDVQQETHRLLSQTRDQVGQQAGQQRDQAVIGLRSLGEELRSMAEHGSGLGAQLARQGAAWSDRAVDYLDGRELSEILDDVRTVARRRPGRFLLGAAAAGIVAGRLTRATAAGEPTPGVER</sequence>
<organism evidence="2 3">
    <name type="scientific">Kribbella pittospori</name>
    <dbReference type="NCBI Taxonomy" id="722689"/>
    <lineage>
        <taxon>Bacteria</taxon>
        <taxon>Bacillati</taxon>
        <taxon>Actinomycetota</taxon>
        <taxon>Actinomycetes</taxon>
        <taxon>Propionibacteriales</taxon>
        <taxon>Kribbellaceae</taxon>
        <taxon>Kribbella</taxon>
    </lineage>
</organism>
<evidence type="ECO:0000313" key="2">
    <source>
        <dbReference type="EMBL" id="TCC57753.1"/>
    </source>
</evidence>
<dbReference type="Proteomes" id="UP000291144">
    <property type="component" value="Unassembled WGS sequence"/>
</dbReference>
<dbReference type="EMBL" id="SJKB01000010">
    <property type="protein sequence ID" value="TCC57753.1"/>
    <property type="molecule type" value="Genomic_DNA"/>
</dbReference>
<name>A0A4R0KBS4_9ACTN</name>
<evidence type="ECO:0000256" key="1">
    <source>
        <dbReference type="SAM" id="MobiDB-lite"/>
    </source>
</evidence>
<protein>
    <submittedName>
        <fullName evidence="2">Uncharacterized protein</fullName>
    </submittedName>
</protein>
<proteinExistence type="predicted"/>
<dbReference type="OrthoDB" id="4578793at2"/>